<evidence type="ECO:0000259" key="3">
    <source>
        <dbReference type="Pfam" id="PF00144"/>
    </source>
</evidence>
<keyword evidence="5" id="KW-1185">Reference proteome</keyword>
<comment type="similarity">
    <text evidence="1">Belongs to the beta-lactamase family.</text>
</comment>
<keyword evidence="2" id="KW-0732">Signal</keyword>
<dbReference type="InterPro" id="IPR051478">
    <property type="entry name" value="Beta-lactamase-like_AB/R"/>
</dbReference>
<feature type="domain" description="Beta-lactamase-related" evidence="3">
    <location>
        <begin position="100"/>
        <end position="413"/>
    </location>
</feature>
<feature type="chain" id="PRO_5034850089" description="Beta-lactamase-related domain-containing protein" evidence="2">
    <location>
        <begin position="21"/>
        <end position="595"/>
    </location>
</feature>
<comment type="caution">
    <text evidence="4">The sequence shown here is derived from an EMBL/GenBank/DDBJ whole genome shotgun (WGS) entry which is preliminary data.</text>
</comment>
<proteinExistence type="inferred from homology"/>
<dbReference type="InterPro" id="IPR001466">
    <property type="entry name" value="Beta-lactam-related"/>
</dbReference>
<dbReference type="InterPro" id="IPR012338">
    <property type="entry name" value="Beta-lactam/transpept-like"/>
</dbReference>
<accession>A0A8H7J2U9</accession>
<dbReference type="SUPFAM" id="SSF56601">
    <property type="entry name" value="beta-lactamase/transpeptidase-like"/>
    <property type="match status" value="1"/>
</dbReference>
<evidence type="ECO:0000313" key="5">
    <source>
        <dbReference type="Proteomes" id="UP000651452"/>
    </source>
</evidence>
<protein>
    <recommendedName>
        <fullName evidence="3">Beta-lactamase-related domain-containing protein</fullName>
    </recommendedName>
</protein>
<evidence type="ECO:0000313" key="4">
    <source>
        <dbReference type="EMBL" id="KAF9695638.1"/>
    </source>
</evidence>
<dbReference type="Proteomes" id="UP000651452">
    <property type="component" value="Unassembled WGS sequence"/>
</dbReference>
<dbReference type="AlphaFoldDB" id="A0A8H7J2U9"/>
<dbReference type="PANTHER" id="PTHR22935">
    <property type="entry name" value="PENICILLIN-BINDING PROTEIN"/>
    <property type="match status" value="1"/>
</dbReference>
<sequence length="595" mass="64405">MVRSVSSVLVLATFTTLTNAACVPDVPKGLLDDTQILKHPAILEAFDEVEKALRKPYNANTTRDGLSLALVHASSSKPVYTFNAGTLKFNESSLSPQNTAENTVTSDSIFRANSISKSFATTSALVLSRMTNRTVTLDTPVRSLLPTFHLLSSDWEDGGRGITLGMLASHTSGITRDSYSTGFNQVLSTGKVTTDSIGALWANQTVDSMVEEIGRTGLMFRPGERAAYSNAGIGILGAAVASYYNEITREDLSWSQLVLQQIIEPLKMTHSFFGPVPDDLIPSITVPGGENWADLVVGEGYNPAAGMWSSANDLSKYIHDVWLKQPPSLILPFDQRSALKPVYSLPDGKQQVGPGWEITLRTVPTSANTSNPDTTKTYGIYGKSGSGGGWRSWMDVVPNLGYGLVILSQTSGLEGYETLYPGVMYSDLQDILIPAFAKALSARVEEKFAGTYGSGRDTGIIADEVSINTVGSKTYARLEVQDQVLYMRELVVNGTSALEAIDRVNWPGNDVGDRFFSKPDGVVLEPAGGVSEVEQFGDGAQVFRIALAGEATCNWYDYDGYKDQNGWPLTKVVIVETKNGVELHYPPFDIVVTRP</sequence>
<evidence type="ECO:0000256" key="1">
    <source>
        <dbReference type="ARBA" id="ARBA00038473"/>
    </source>
</evidence>
<organism evidence="4 5">
    <name type="scientific">Ascochyta lentis</name>
    <dbReference type="NCBI Taxonomy" id="205686"/>
    <lineage>
        <taxon>Eukaryota</taxon>
        <taxon>Fungi</taxon>
        <taxon>Dikarya</taxon>
        <taxon>Ascomycota</taxon>
        <taxon>Pezizomycotina</taxon>
        <taxon>Dothideomycetes</taxon>
        <taxon>Pleosporomycetidae</taxon>
        <taxon>Pleosporales</taxon>
        <taxon>Pleosporineae</taxon>
        <taxon>Didymellaceae</taxon>
        <taxon>Ascochyta</taxon>
    </lineage>
</organism>
<dbReference type="Gene3D" id="3.40.710.10">
    <property type="entry name" value="DD-peptidase/beta-lactamase superfamily"/>
    <property type="match status" value="1"/>
</dbReference>
<name>A0A8H7J2U9_9PLEO</name>
<dbReference type="EMBL" id="RZGK01000011">
    <property type="protein sequence ID" value="KAF9695638.1"/>
    <property type="molecule type" value="Genomic_DNA"/>
</dbReference>
<dbReference type="OrthoDB" id="10250282at2759"/>
<gene>
    <name evidence="4" type="ORF">EKO04_006383</name>
</gene>
<evidence type="ECO:0000256" key="2">
    <source>
        <dbReference type="SAM" id="SignalP"/>
    </source>
</evidence>
<dbReference type="PANTHER" id="PTHR22935:SF95">
    <property type="entry name" value="BETA-LACTAMASE-LIKE 1-RELATED"/>
    <property type="match status" value="1"/>
</dbReference>
<reference evidence="4" key="1">
    <citation type="submission" date="2018-12" db="EMBL/GenBank/DDBJ databases">
        <authorList>
            <person name="Syme R.A."/>
            <person name="Farfan-Caceres L."/>
            <person name="Lichtenzveig J."/>
        </authorList>
    </citation>
    <scope>NUCLEOTIDE SEQUENCE</scope>
    <source>
        <strain evidence="4">Al4</strain>
    </source>
</reference>
<dbReference type="Pfam" id="PF00144">
    <property type="entry name" value="Beta-lactamase"/>
    <property type="match status" value="1"/>
</dbReference>
<feature type="signal peptide" evidence="2">
    <location>
        <begin position="1"/>
        <end position="20"/>
    </location>
</feature>
<reference evidence="4" key="2">
    <citation type="submission" date="2020-09" db="EMBL/GenBank/DDBJ databases">
        <title>Reference genome assembly for Australian Ascochyta lentis isolate Al4.</title>
        <authorList>
            <person name="Lee R.C."/>
            <person name="Farfan-Caceres L.M."/>
            <person name="Debler J.W."/>
            <person name="Williams A.H."/>
            <person name="Henares B.M."/>
        </authorList>
    </citation>
    <scope>NUCLEOTIDE SEQUENCE</scope>
    <source>
        <strain evidence="4">Al4</strain>
    </source>
</reference>